<evidence type="ECO:0000256" key="9">
    <source>
        <dbReference type="ARBA" id="ARBA00023244"/>
    </source>
</evidence>
<keyword evidence="6 11" id="KW-0274">FAD</keyword>
<dbReference type="InterPro" id="IPR050464">
    <property type="entry name" value="Zeta_carotene_desat/Oxidored"/>
</dbReference>
<evidence type="ECO:0000313" key="13">
    <source>
        <dbReference type="EMBL" id="RKP27553.1"/>
    </source>
</evidence>
<gene>
    <name evidence="13" type="ORF">SYNPS1DRAFT_12499</name>
</gene>
<dbReference type="InterPro" id="IPR004572">
    <property type="entry name" value="Protoporphyrinogen_oxidase"/>
</dbReference>
<comment type="similarity">
    <text evidence="3 11">Belongs to the protoporphyrinogen/coproporphyrinogen oxidase family. Protoporphyrinogen oxidase subfamily.</text>
</comment>
<dbReference type="Pfam" id="PF01593">
    <property type="entry name" value="Amino_oxidase"/>
    <property type="match status" value="1"/>
</dbReference>
<dbReference type="AlphaFoldDB" id="A0A4P9Z4P7"/>
<dbReference type="EC" id="1.3.3.4" evidence="4 11"/>
<dbReference type="GO" id="GO:0006782">
    <property type="term" value="P:protoporphyrinogen IX biosynthetic process"/>
    <property type="evidence" value="ECO:0007669"/>
    <property type="project" value="UniProtKB-UniRule"/>
</dbReference>
<dbReference type="OrthoDB" id="438553at2759"/>
<dbReference type="Gene3D" id="3.50.50.60">
    <property type="entry name" value="FAD/NAD(P)-binding domain"/>
    <property type="match status" value="1"/>
</dbReference>
<keyword evidence="5 11" id="KW-0285">Flavoprotein</keyword>
<keyword evidence="7 11" id="KW-0560">Oxidoreductase</keyword>
<dbReference type="GO" id="GO:0004729">
    <property type="term" value="F:oxygen-dependent protoporphyrinogen oxidase activity"/>
    <property type="evidence" value="ECO:0007669"/>
    <property type="project" value="UniProtKB-UniRule"/>
</dbReference>
<protein>
    <recommendedName>
        <fullName evidence="4 11">Protoporphyrinogen oxidase</fullName>
        <ecNumber evidence="4 11">1.3.3.4</ecNumber>
    </recommendedName>
</protein>
<keyword evidence="8 11" id="KW-0350">Heme biosynthesis</keyword>
<dbReference type="EMBL" id="KZ989187">
    <property type="protein sequence ID" value="RKP27553.1"/>
    <property type="molecule type" value="Genomic_DNA"/>
</dbReference>
<dbReference type="GO" id="GO:0005743">
    <property type="term" value="C:mitochondrial inner membrane"/>
    <property type="evidence" value="ECO:0007669"/>
    <property type="project" value="UniProtKB-SubCell"/>
</dbReference>
<organism evidence="13 14">
    <name type="scientific">Syncephalis pseudoplumigaleata</name>
    <dbReference type="NCBI Taxonomy" id="1712513"/>
    <lineage>
        <taxon>Eukaryota</taxon>
        <taxon>Fungi</taxon>
        <taxon>Fungi incertae sedis</taxon>
        <taxon>Zoopagomycota</taxon>
        <taxon>Zoopagomycotina</taxon>
        <taxon>Zoopagomycetes</taxon>
        <taxon>Zoopagales</taxon>
        <taxon>Piptocephalidaceae</taxon>
        <taxon>Syncephalis</taxon>
    </lineage>
</organism>
<evidence type="ECO:0000313" key="14">
    <source>
        <dbReference type="Proteomes" id="UP000278143"/>
    </source>
</evidence>
<dbReference type="PANTHER" id="PTHR42923:SF3">
    <property type="entry name" value="PROTOPORPHYRINOGEN OXIDASE"/>
    <property type="match status" value="1"/>
</dbReference>
<evidence type="ECO:0000259" key="12">
    <source>
        <dbReference type="Pfam" id="PF01593"/>
    </source>
</evidence>
<comment type="cofactor">
    <cofactor evidence="11">
        <name>FAD</name>
        <dbReference type="ChEBI" id="CHEBI:57692"/>
    </cofactor>
    <text evidence="11">Binds 1 FAD per subunit.</text>
</comment>
<dbReference type="InterPro" id="IPR036188">
    <property type="entry name" value="FAD/NAD-bd_sf"/>
</dbReference>
<evidence type="ECO:0000256" key="7">
    <source>
        <dbReference type="ARBA" id="ARBA00023002"/>
    </source>
</evidence>
<comment type="subcellular location">
    <subcellularLocation>
        <location evidence="11">Mitochondrion inner membrane</location>
    </subcellularLocation>
</comment>
<evidence type="ECO:0000256" key="11">
    <source>
        <dbReference type="RuleBase" id="RU367069"/>
    </source>
</evidence>
<dbReference type="SUPFAM" id="SSF51905">
    <property type="entry name" value="FAD/NAD(P)-binding domain"/>
    <property type="match status" value="1"/>
</dbReference>
<dbReference type="NCBIfam" id="TIGR00562">
    <property type="entry name" value="proto_IX_ox"/>
    <property type="match status" value="1"/>
</dbReference>
<evidence type="ECO:0000256" key="10">
    <source>
        <dbReference type="ARBA" id="ARBA00047554"/>
    </source>
</evidence>
<feature type="domain" description="Amine oxidase" evidence="12">
    <location>
        <begin position="15"/>
        <end position="498"/>
    </location>
</feature>
<dbReference type="InterPro" id="IPR002937">
    <property type="entry name" value="Amino_oxidase"/>
</dbReference>
<evidence type="ECO:0000256" key="4">
    <source>
        <dbReference type="ARBA" id="ARBA00012867"/>
    </source>
</evidence>
<name>A0A4P9Z4P7_9FUNG</name>
<evidence type="ECO:0000256" key="8">
    <source>
        <dbReference type="ARBA" id="ARBA00023133"/>
    </source>
</evidence>
<evidence type="ECO:0000256" key="2">
    <source>
        <dbReference type="ARBA" id="ARBA00005073"/>
    </source>
</evidence>
<evidence type="ECO:0000256" key="5">
    <source>
        <dbReference type="ARBA" id="ARBA00022630"/>
    </source>
</evidence>
<sequence>MTAPPRHIVVLGGGISGLSVAYHLLRSSSAVRVTLVEATQRLGGWVHSRAVTAPDSNTALVCETGPRTLRPAGEAGLATLQLVKALALDDALVAIPPTAAAAKNRFLYGDGQLHLLRPWSIMRSRYVRPIVWPMMREPFRAASGPVETVVAAADGTSMTVEDESIRSFMTRRFSPYVADHLVSAVVSGIYAGDIGELSARACFGALWHAERKHHSLVRGVWAGRHGDAAVAAQRRALLDPATTSLELRRAATSSVYTFDGGIQTLTDAMARALEQQHAPHRYALHLNKACQSITMDKHAVQLEDGTRLSADQVVSTVPARHMNRLLGPGASTWFGQVGMAAANVAVVNLVYAGRLPIPDGFGYLIPITEANTAALGVVFDSQAVSPELAATADASRYTRLTVMLGGRYRWGQQQLDRWTDDDFLQHALETVRRHLHIEDRPIYELVSVHRQCIPQYQVGHIARVRALHEDLSRQYHGRLAVTGASYLGVSINDCIWRAEQLAHRMAAPSASDNGAAITTTGLEAAASL</sequence>
<proteinExistence type="inferred from homology"/>
<comment type="function">
    <text evidence="1 11">Catalyzes the 6-electron oxidation of protoporphyrinogen-IX to form protoporphyrin-IX.</text>
</comment>
<evidence type="ECO:0000256" key="1">
    <source>
        <dbReference type="ARBA" id="ARBA00002600"/>
    </source>
</evidence>
<comment type="catalytic activity">
    <reaction evidence="10 11">
        <text>protoporphyrinogen IX + 3 O2 = protoporphyrin IX + 3 H2O2</text>
        <dbReference type="Rhea" id="RHEA:25576"/>
        <dbReference type="ChEBI" id="CHEBI:15379"/>
        <dbReference type="ChEBI" id="CHEBI:16240"/>
        <dbReference type="ChEBI" id="CHEBI:57306"/>
        <dbReference type="ChEBI" id="CHEBI:57307"/>
        <dbReference type="EC" id="1.3.3.4"/>
    </reaction>
</comment>
<reference evidence="14" key="1">
    <citation type="journal article" date="2018" name="Nat. Microbiol.">
        <title>Leveraging single-cell genomics to expand the fungal tree of life.</title>
        <authorList>
            <person name="Ahrendt S.R."/>
            <person name="Quandt C.A."/>
            <person name="Ciobanu D."/>
            <person name="Clum A."/>
            <person name="Salamov A."/>
            <person name="Andreopoulos B."/>
            <person name="Cheng J.F."/>
            <person name="Woyke T."/>
            <person name="Pelin A."/>
            <person name="Henrissat B."/>
            <person name="Reynolds N.K."/>
            <person name="Benny G.L."/>
            <person name="Smith M.E."/>
            <person name="James T.Y."/>
            <person name="Grigoriev I.V."/>
        </authorList>
    </citation>
    <scope>NUCLEOTIDE SEQUENCE [LARGE SCALE GENOMIC DNA]</scope>
    <source>
        <strain evidence="14">Benny S71-1</strain>
    </source>
</reference>
<comment type="pathway">
    <text evidence="2 11">Porphyrin-containing compound metabolism; protoporphyrin-IX biosynthesis; protoporphyrin-IX from protoporphyrinogen-IX: step 1/1.</text>
</comment>
<dbReference type="SUPFAM" id="SSF54373">
    <property type="entry name" value="FAD-linked reductases, C-terminal domain"/>
    <property type="match status" value="1"/>
</dbReference>
<dbReference type="UniPathway" id="UPA00251">
    <property type="reaction ID" value="UER00324"/>
</dbReference>
<dbReference type="Proteomes" id="UP000278143">
    <property type="component" value="Unassembled WGS sequence"/>
</dbReference>
<keyword evidence="14" id="KW-1185">Reference proteome</keyword>
<keyword evidence="9 11" id="KW-0627">Porphyrin biosynthesis</keyword>
<dbReference type="PANTHER" id="PTHR42923">
    <property type="entry name" value="PROTOPORPHYRINOGEN OXIDASE"/>
    <property type="match status" value="1"/>
</dbReference>
<accession>A0A4P9Z4P7</accession>
<evidence type="ECO:0000256" key="6">
    <source>
        <dbReference type="ARBA" id="ARBA00022827"/>
    </source>
</evidence>
<evidence type="ECO:0000256" key="3">
    <source>
        <dbReference type="ARBA" id="ARBA00010551"/>
    </source>
</evidence>